<dbReference type="Proteomes" id="UP001162162">
    <property type="component" value="Unassembled WGS sequence"/>
</dbReference>
<protein>
    <submittedName>
        <fullName evidence="1">Uncharacterized protein</fullName>
    </submittedName>
</protein>
<dbReference type="AlphaFoldDB" id="A0AAV8XWE2"/>
<evidence type="ECO:0000313" key="1">
    <source>
        <dbReference type="EMBL" id="KAJ8942772.1"/>
    </source>
</evidence>
<evidence type="ECO:0000313" key="2">
    <source>
        <dbReference type="Proteomes" id="UP001162162"/>
    </source>
</evidence>
<dbReference type="EMBL" id="JAPWTK010000314">
    <property type="protein sequence ID" value="KAJ8942772.1"/>
    <property type="molecule type" value="Genomic_DNA"/>
</dbReference>
<proteinExistence type="predicted"/>
<keyword evidence="2" id="KW-1185">Reference proteome</keyword>
<gene>
    <name evidence="1" type="ORF">NQ318_002932</name>
</gene>
<comment type="caution">
    <text evidence="1">The sequence shown here is derived from an EMBL/GenBank/DDBJ whole genome shotgun (WGS) entry which is preliminary data.</text>
</comment>
<reference evidence="1" key="1">
    <citation type="journal article" date="2023" name="Insect Mol. Biol.">
        <title>Genome sequencing provides insights into the evolution of gene families encoding plant cell wall-degrading enzymes in longhorned beetles.</title>
        <authorList>
            <person name="Shin N.R."/>
            <person name="Okamura Y."/>
            <person name="Kirsch R."/>
            <person name="Pauchet Y."/>
        </authorList>
    </citation>
    <scope>NUCLEOTIDE SEQUENCE</scope>
    <source>
        <strain evidence="1">AMC_N1</strain>
    </source>
</reference>
<name>A0AAV8XWE2_9CUCU</name>
<organism evidence="1 2">
    <name type="scientific">Aromia moschata</name>
    <dbReference type="NCBI Taxonomy" id="1265417"/>
    <lineage>
        <taxon>Eukaryota</taxon>
        <taxon>Metazoa</taxon>
        <taxon>Ecdysozoa</taxon>
        <taxon>Arthropoda</taxon>
        <taxon>Hexapoda</taxon>
        <taxon>Insecta</taxon>
        <taxon>Pterygota</taxon>
        <taxon>Neoptera</taxon>
        <taxon>Endopterygota</taxon>
        <taxon>Coleoptera</taxon>
        <taxon>Polyphaga</taxon>
        <taxon>Cucujiformia</taxon>
        <taxon>Chrysomeloidea</taxon>
        <taxon>Cerambycidae</taxon>
        <taxon>Cerambycinae</taxon>
        <taxon>Callichromatini</taxon>
        <taxon>Aromia</taxon>
    </lineage>
</organism>
<sequence length="316" mass="36293">MTALNLIARDNLKKGKERKAICQTPAPELGGKFKLSRSSTTMETNFSFIKECLFTFSYPLAHSMSNDEIGDIFKPSNRCFLIAWMLKLLDSSYEKVLDLQIDKDVLGNIVCELGFCTQRKKLPFMTGELPVGEQFYNRYKKNYSEEKRNVVTNEDLMVLCNTNLNLFPMYGDINLIKPSDKSTKIADLEKEIEKIKSEIGRQPNNQPASSSSDNFSHTIKEFLVKLRIDFPKVKAVVETLNKDKQVETKDTIKINPNSADILKKCSEYLKMISQFIKDINIIQDFVEDNAAVDEKEREKISETYNMIQMIFQEIVA</sequence>
<accession>A0AAV8XWE2</accession>